<dbReference type="Gene3D" id="1.25.70.10">
    <property type="entry name" value="Transcription termination factor 3, mitochondrial"/>
    <property type="match status" value="1"/>
</dbReference>
<keyword evidence="3" id="KW-0809">Transit peptide</keyword>
<sequence>MNVSMYKNFISFKSKPLSLAYSNKPNSATSLSLFFFSAKPSQKQYSTTNVSDYLITKHGFSQQCATNTSSMVILENPDSAYSALTYLRKKGFSTTHLQNNIEFLVSCGICRTQVTKLVFNFPRFFVINPDTMNECVKRVNQFGYDRSSKMYLHAIRVMGSMSRQKWEMKLDLFRSLGFSENQILFMFQRAPQVFAISDKKIKDSVEFLTSTGRCSNVVFALAPELLIYSLENRIKPRIQVLEILERMDLVPSKTTVTNCLKMTDDRFIAKYVSLCPLEEAERIFPVTTKAQS</sequence>
<evidence type="ECO:0000256" key="3">
    <source>
        <dbReference type="ARBA" id="ARBA00022946"/>
    </source>
</evidence>
<dbReference type="AlphaFoldDB" id="A0A4Y7JXW8"/>
<dbReference type="Proteomes" id="UP000316621">
    <property type="component" value="Chromosome 6"/>
</dbReference>
<keyword evidence="2" id="KW-0804">Transcription</keyword>
<keyword evidence="2" id="KW-0805">Transcription regulation</keyword>
<comment type="similarity">
    <text evidence="1">Belongs to the mTERF family.</text>
</comment>
<protein>
    <submittedName>
        <fullName evidence="4">Uncharacterized protein</fullName>
    </submittedName>
</protein>
<dbReference type="GO" id="GO:0003676">
    <property type="term" value="F:nucleic acid binding"/>
    <property type="evidence" value="ECO:0007669"/>
    <property type="project" value="InterPro"/>
</dbReference>
<reference evidence="4 5" key="1">
    <citation type="journal article" date="2018" name="Science">
        <title>The opium poppy genome and morphinan production.</title>
        <authorList>
            <person name="Guo L."/>
            <person name="Winzer T."/>
            <person name="Yang X."/>
            <person name="Li Y."/>
            <person name="Ning Z."/>
            <person name="He Z."/>
            <person name="Teodor R."/>
            <person name="Lu Y."/>
            <person name="Bowser T.A."/>
            <person name="Graham I.A."/>
            <person name="Ye K."/>
        </authorList>
    </citation>
    <scope>NUCLEOTIDE SEQUENCE [LARGE SCALE GENOMIC DNA]</scope>
    <source>
        <strain evidence="5">cv. HN1</strain>
        <tissue evidence="4">Leaves</tissue>
    </source>
</reference>
<dbReference type="InterPro" id="IPR003690">
    <property type="entry name" value="MTERF"/>
</dbReference>
<dbReference type="GO" id="GO:0006353">
    <property type="term" value="P:DNA-templated transcription termination"/>
    <property type="evidence" value="ECO:0007669"/>
    <property type="project" value="UniProtKB-KW"/>
</dbReference>
<evidence type="ECO:0000256" key="1">
    <source>
        <dbReference type="ARBA" id="ARBA00007692"/>
    </source>
</evidence>
<evidence type="ECO:0000256" key="2">
    <source>
        <dbReference type="ARBA" id="ARBA00022472"/>
    </source>
</evidence>
<organism evidence="4 5">
    <name type="scientific">Papaver somniferum</name>
    <name type="common">Opium poppy</name>
    <dbReference type="NCBI Taxonomy" id="3469"/>
    <lineage>
        <taxon>Eukaryota</taxon>
        <taxon>Viridiplantae</taxon>
        <taxon>Streptophyta</taxon>
        <taxon>Embryophyta</taxon>
        <taxon>Tracheophyta</taxon>
        <taxon>Spermatophyta</taxon>
        <taxon>Magnoliopsida</taxon>
        <taxon>Ranunculales</taxon>
        <taxon>Papaveraceae</taxon>
        <taxon>Papaveroideae</taxon>
        <taxon>Papaver</taxon>
    </lineage>
</organism>
<proteinExistence type="inferred from homology"/>
<keyword evidence="5" id="KW-1185">Reference proteome</keyword>
<dbReference type="OMA" id="KWEMKLD"/>
<name>A0A4Y7JXW8_PAPSO</name>
<dbReference type="Gramene" id="RZC64579">
    <property type="protein sequence ID" value="RZC64579"/>
    <property type="gene ID" value="C5167_008269"/>
</dbReference>
<dbReference type="Pfam" id="PF02536">
    <property type="entry name" value="mTERF"/>
    <property type="match status" value="1"/>
</dbReference>
<evidence type="ECO:0000313" key="4">
    <source>
        <dbReference type="EMBL" id="RZC64579.1"/>
    </source>
</evidence>
<dbReference type="PANTHER" id="PTHR13068">
    <property type="entry name" value="CGI-12 PROTEIN-RELATED"/>
    <property type="match status" value="1"/>
</dbReference>
<dbReference type="SMART" id="SM00733">
    <property type="entry name" value="Mterf"/>
    <property type="match status" value="4"/>
</dbReference>
<dbReference type="EMBL" id="CM010720">
    <property type="protein sequence ID" value="RZC64579.1"/>
    <property type="molecule type" value="Genomic_DNA"/>
</dbReference>
<dbReference type="STRING" id="3469.A0A4Y7JXW8"/>
<keyword evidence="2" id="KW-0806">Transcription termination</keyword>
<accession>A0A4Y7JXW8</accession>
<dbReference type="InterPro" id="IPR038538">
    <property type="entry name" value="MTERF_sf"/>
</dbReference>
<gene>
    <name evidence="4" type="ORF">C5167_008269</name>
</gene>
<evidence type="ECO:0000313" key="5">
    <source>
        <dbReference type="Proteomes" id="UP000316621"/>
    </source>
</evidence>
<dbReference type="PANTHER" id="PTHR13068:SF130">
    <property type="entry name" value="TRANSCRIPTION TERMINATION FACTOR MTERF6, CHLOROPLASTIC_MITOCHONDRIAL-LIKE"/>
    <property type="match status" value="1"/>
</dbReference>